<dbReference type="KEGG" id="mhk:DFR87_02965"/>
<dbReference type="PANTHER" id="PTHR20858">
    <property type="entry name" value="PHOSPHOMETHYLPYRIMIDINE KINASE"/>
    <property type="match status" value="1"/>
</dbReference>
<dbReference type="Pfam" id="PF08543">
    <property type="entry name" value="Phos_pyr_kin"/>
    <property type="match status" value="1"/>
</dbReference>
<protein>
    <submittedName>
        <fullName evidence="3">Bifunctional hydroxymethylpyrimidine kinase/phosphomethylpyrimidine kinase</fullName>
    </submittedName>
</protein>
<feature type="domain" description="Thiamine-phosphate synthase ThiN" evidence="2">
    <location>
        <begin position="270"/>
        <end position="437"/>
    </location>
</feature>
<evidence type="ECO:0000259" key="1">
    <source>
        <dbReference type="Pfam" id="PF08543"/>
    </source>
</evidence>
<dbReference type="Gene3D" id="3.40.225.10">
    <property type="entry name" value="Class II aldolase/adducin N-terminal domain"/>
    <property type="match status" value="1"/>
</dbReference>
<keyword evidence="4" id="KW-1185">Reference proteome</keyword>
<dbReference type="EMBL" id="CP029287">
    <property type="protein sequence ID" value="AWR98823.1"/>
    <property type="molecule type" value="Genomic_DNA"/>
</dbReference>
<feature type="domain" description="Pyridoxamine kinase/Phosphomethylpyrimidine kinase" evidence="1">
    <location>
        <begin position="13"/>
        <end position="253"/>
    </location>
</feature>
<dbReference type="CDD" id="cd01169">
    <property type="entry name" value="HMPP_kinase"/>
    <property type="match status" value="1"/>
</dbReference>
<dbReference type="Pfam" id="PF10120">
    <property type="entry name" value="ThiN"/>
    <property type="match status" value="1"/>
</dbReference>
<sequence>MIKPTALAIGGFDTGGGAGVESDIKTFESLGVHGVSAITAITSQNTKGIRDVLPIDPDHLKSQIDALLDDFQVKSAKIGMIISSKQMEIVGDSLSGIPFVVDPVIFAKDGTKLIGDVDSLKKVLLRKALVVTPNAIEASILSGVKVSTLEDQIRASKLIHELYSVPFVIVKGGHIESNESIDVMFDGHEIIQLRSPRLDAKNTHGTGSVFASSISALIAKGVDVKSGFKIAKQVVEDSIRFGLQVGKGIGPVDPIARLERKAMKIDVIRDMERFAEFAEGEKNFHLLIPEVQSNLAHSIDPSYVTGLEDIATFKGRIIREWGGKTRVGMPPSFGYPTHTARLLLSIILKEKKATTLMNIRYDEKILNALKAIGYEIVEVDREKEPKGPEGRTMSWIIDFLYEHLGRIPNVIFDKGMVGKEAMIRLWTNSIDEMIDSLRLVIKGVSP</sequence>
<keyword evidence="3" id="KW-0808">Transferase</keyword>
<dbReference type="Proteomes" id="UP000247586">
    <property type="component" value="Chromosome"/>
</dbReference>
<keyword evidence="3" id="KW-0418">Kinase</keyword>
<dbReference type="GO" id="GO:0008972">
    <property type="term" value="F:phosphomethylpyrimidine kinase activity"/>
    <property type="evidence" value="ECO:0007669"/>
    <property type="project" value="InterPro"/>
</dbReference>
<dbReference type="InterPro" id="IPR013749">
    <property type="entry name" value="PM/HMP-P_kinase-1"/>
</dbReference>
<reference evidence="4" key="2">
    <citation type="submission" date="2020-03" db="EMBL/GenBank/DDBJ databases">
        <title>Complete Genome Sequences of Extremely Thermoacidophilic, Metal-Mobilizing Type-Strain Members of the Archaeal Family Sulfolobaceae: Acidianus brierleyi DSM-1651T, Acidianus sulfidivorans DSM-18786T, Metallosphaera hakonensis DSM-7519T, and Metallosphaera prunae DSM-10039T.</title>
        <authorList>
            <person name="Counts J.A."/>
            <person name="Kelly R.M."/>
        </authorList>
    </citation>
    <scope>NUCLEOTIDE SEQUENCE [LARGE SCALE GENOMIC DNA]</scope>
    <source>
        <strain evidence="4">HO1-1</strain>
    </source>
</reference>
<evidence type="ECO:0000313" key="3">
    <source>
        <dbReference type="EMBL" id="AWR98823.1"/>
    </source>
</evidence>
<dbReference type="SUPFAM" id="SSF53639">
    <property type="entry name" value="AraD/HMP-PK domain-like"/>
    <property type="match status" value="1"/>
</dbReference>
<dbReference type="InterPro" id="IPR019293">
    <property type="entry name" value="ThiN"/>
</dbReference>
<dbReference type="GO" id="GO:0009228">
    <property type="term" value="P:thiamine biosynthetic process"/>
    <property type="evidence" value="ECO:0007669"/>
    <property type="project" value="InterPro"/>
</dbReference>
<gene>
    <name evidence="3" type="primary">thiD</name>
    <name evidence="3" type="ORF">DFR87_02965</name>
</gene>
<dbReference type="NCBIfam" id="TIGR00097">
    <property type="entry name" value="HMP-P_kinase"/>
    <property type="match status" value="1"/>
</dbReference>
<dbReference type="OrthoDB" id="43786at2157"/>
<reference evidence="3 4" key="1">
    <citation type="submission" date="2018-05" db="EMBL/GenBank/DDBJ databases">
        <title>Complete Genome Sequences of Extremely Thermoacidophilic, Metal-Mobilizing Type-Strain Members of the Archaeal Family Sulfolobaceae: Acidianus brierleyi DSM-1651T, Acidianus sulfidivorans DSM-18786T, Metallosphaera hakonensis DSM-7519T, and Metallosphaera prunae DSM-10039T.</title>
        <authorList>
            <person name="Counts J.A."/>
            <person name="Kelly R.M."/>
        </authorList>
    </citation>
    <scope>NUCLEOTIDE SEQUENCE [LARGE SCALE GENOMIC DNA]</scope>
    <source>
        <strain evidence="3 4">HO1-1</strain>
    </source>
</reference>
<dbReference type="GeneID" id="36834269"/>
<evidence type="ECO:0000313" key="4">
    <source>
        <dbReference type="Proteomes" id="UP000247586"/>
    </source>
</evidence>
<dbReference type="RefSeq" id="WP_110368873.1">
    <property type="nucleotide sequence ID" value="NZ_CP029287.2"/>
</dbReference>
<reference evidence="4" key="3">
    <citation type="submission" date="2020-03" db="EMBL/GenBank/DDBJ databases">
        <title>Sequencing and Assembly of Multiple Reported Metal-Biooxidizing Members of the Extremely Thermoacidophilic Archaeal Family Sulfolobaceae.</title>
        <authorList>
            <person name="Counts J.A."/>
            <person name="Kelly R.M."/>
        </authorList>
    </citation>
    <scope>NUCLEOTIDE SEQUENCE [LARGE SCALE GENOMIC DNA]</scope>
    <source>
        <strain evidence="4">HO1-1</strain>
    </source>
</reference>
<dbReference type="SUPFAM" id="SSF53613">
    <property type="entry name" value="Ribokinase-like"/>
    <property type="match status" value="1"/>
</dbReference>
<dbReference type="GO" id="GO:0008902">
    <property type="term" value="F:hydroxymethylpyrimidine kinase activity"/>
    <property type="evidence" value="ECO:0007669"/>
    <property type="project" value="TreeGrafter"/>
</dbReference>
<dbReference type="AlphaFoldDB" id="A0A2U9ISA0"/>
<dbReference type="STRING" id="1293036.GCA_001315825_02336"/>
<dbReference type="InterPro" id="IPR004399">
    <property type="entry name" value="HMP/HMP-P_kinase_dom"/>
</dbReference>
<dbReference type="Gene3D" id="3.40.1190.20">
    <property type="match status" value="1"/>
</dbReference>
<dbReference type="InterPro" id="IPR036409">
    <property type="entry name" value="Aldolase_II/adducin_N_sf"/>
</dbReference>
<name>A0A2U9ISA0_9CREN</name>
<dbReference type="InterPro" id="IPR029056">
    <property type="entry name" value="Ribokinase-like"/>
</dbReference>
<evidence type="ECO:0000259" key="2">
    <source>
        <dbReference type="Pfam" id="PF10120"/>
    </source>
</evidence>
<accession>A0A2U9ISA0</accession>
<dbReference type="GO" id="GO:0005829">
    <property type="term" value="C:cytosol"/>
    <property type="evidence" value="ECO:0007669"/>
    <property type="project" value="TreeGrafter"/>
</dbReference>
<dbReference type="PANTHER" id="PTHR20858:SF17">
    <property type="entry name" value="HYDROXYMETHYLPYRIMIDINE_PHOSPHOMETHYLPYRIMIDINE KINASE THI20-RELATED"/>
    <property type="match status" value="1"/>
</dbReference>
<organism evidence="3 4">
    <name type="scientific">Metallosphaera hakonensis JCM 8857 = DSM 7519</name>
    <dbReference type="NCBI Taxonomy" id="1293036"/>
    <lineage>
        <taxon>Archaea</taxon>
        <taxon>Thermoproteota</taxon>
        <taxon>Thermoprotei</taxon>
        <taxon>Sulfolobales</taxon>
        <taxon>Sulfolobaceae</taxon>
        <taxon>Metallosphaera</taxon>
    </lineage>
</organism>
<proteinExistence type="predicted"/>